<sequence>MGKKIGVTAEQVSVLRLTSIAAHPRTLDAASRTLYHDNMAYWTPMFPVPLWAARFRR</sequence>
<dbReference type="HOGENOM" id="CLU_2997475_0_0_1"/>
<dbReference type="RefSeq" id="XP_007924140.1">
    <property type="nucleotide sequence ID" value="XM_007925949.1"/>
</dbReference>
<dbReference type="AlphaFoldDB" id="M3BD65"/>
<evidence type="ECO:0000313" key="1">
    <source>
        <dbReference type="EMBL" id="EME87093.1"/>
    </source>
</evidence>
<organism evidence="1 2">
    <name type="scientific">Pseudocercospora fijiensis (strain CIRAD86)</name>
    <name type="common">Black leaf streak disease fungus</name>
    <name type="synonym">Mycosphaerella fijiensis</name>
    <dbReference type="NCBI Taxonomy" id="383855"/>
    <lineage>
        <taxon>Eukaryota</taxon>
        <taxon>Fungi</taxon>
        <taxon>Dikarya</taxon>
        <taxon>Ascomycota</taxon>
        <taxon>Pezizomycotina</taxon>
        <taxon>Dothideomycetes</taxon>
        <taxon>Dothideomycetidae</taxon>
        <taxon>Mycosphaerellales</taxon>
        <taxon>Mycosphaerellaceae</taxon>
        <taxon>Pseudocercospora</taxon>
    </lineage>
</organism>
<reference evidence="1 2" key="1">
    <citation type="journal article" date="2012" name="PLoS Pathog.">
        <title>Diverse lifestyles and strategies of plant pathogenesis encoded in the genomes of eighteen Dothideomycetes fungi.</title>
        <authorList>
            <person name="Ohm R.A."/>
            <person name="Feau N."/>
            <person name="Henrissat B."/>
            <person name="Schoch C.L."/>
            <person name="Horwitz B.A."/>
            <person name="Barry K.W."/>
            <person name="Condon B.J."/>
            <person name="Copeland A.C."/>
            <person name="Dhillon B."/>
            <person name="Glaser F."/>
            <person name="Hesse C.N."/>
            <person name="Kosti I."/>
            <person name="LaButti K."/>
            <person name="Lindquist E.A."/>
            <person name="Lucas S."/>
            <person name="Salamov A.A."/>
            <person name="Bradshaw R.E."/>
            <person name="Ciuffetti L."/>
            <person name="Hamelin R.C."/>
            <person name="Kema G.H.J."/>
            <person name="Lawrence C."/>
            <person name="Scott J.A."/>
            <person name="Spatafora J.W."/>
            <person name="Turgeon B.G."/>
            <person name="de Wit P.J.G.M."/>
            <person name="Zhong S."/>
            <person name="Goodwin S.B."/>
            <person name="Grigoriev I.V."/>
        </authorList>
    </citation>
    <scope>NUCLEOTIDE SEQUENCE [LARGE SCALE GENOMIC DNA]</scope>
    <source>
        <strain evidence="1 2">CIRAD86</strain>
    </source>
</reference>
<protein>
    <submittedName>
        <fullName evidence="1">Uncharacterized protein</fullName>
    </submittedName>
</protein>
<keyword evidence="2" id="KW-1185">Reference proteome</keyword>
<dbReference type="EMBL" id="KB446556">
    <property type="protein sequence ID" value="EME87093.1"/>
    <property type="molecule type" value="Genomic_DNA"/>
</dbReference>
<accession>M3BD65</accession>
<name>M3BD65_PSEFD</name>
<dbReference type="VEuPathDB" id="FungiDB:MYCFIDRAFT_182151"/>
<gene>
    <name evidence="1" type="ORF">MYCFIDRAFT_202756</name>
</gene>
<proteinExistence type="predicted"/>
<dbReference type="Proteomes" id="UP000016932">
    <property type="component" value="Unassembled WGS sequence"/>
</dbReference>
<evidence type="ECO:0000313" key="2">
    <source>
        <dbReference type="Proteomes" id="UP000016932"/>
    </source>
</evidence>
<dbReference type="KEGG" id="pfj:MYCFIDRAFT_182151"/>